<dbReference type="EMBL" id="JAHRIO010061108">
    <property type="protein sequence ID" value="MEQ2178564.1"/>
    <property type="molecule type" value="Genomic_DNA"/>
</dbReference>
<evidence type="ECO:0000313" key="2">
    <source>
        <dbReference type="Proteomes" id="UP001476798"/>
    </source>
</evidence>
<organism evidence="1 2">
    <name type="scientific">Goodea atripinnis</name>
    <dbReference type="NCBI Taxonomy" id="208336"/>
    <lineage>
        <taxon>Eukaryota</taxon>
        <taxon>Metazoa</taxon>
        <taxon>Chordata</taxon>
        <taxon>Craniata</taxon>
        <taxon>Vertebrata</taxon>
        <taxon>Euteleostomi</taxon>
        <taxon>Actinopterygii</taxon>
        <taxon>Neopterygii</taxon>
        <taxon>Teleostei</taxon>
        <taxon>Neoteleostei</taxon>
        <taxon>Acanthomorphata</taxon>
        <taxon>Ovalentaria</taxon>
        <taxon>Atherinomorphae</taxon>
        <taxon>Cyprinodontiformes</taxon>
        <taxon>Goodeidae</taxon>
        <taxon>Goodea</taxon>
    </lineage>
</organism>
<evidence type="ECO:0000313" key="1">
    <source>
        <dbReference type="EMBL" id="MEQ2178564.1"/>
    </source>
</evidence>
<name>A0ABV0P4G3_9TELE</name>
<comment type="caution">
    <text evidence="1">The sequence shown here is derived from an EMBL/GenBank/DDBJ whole genome shotgun (WGS) entry which is preliminary data.</text>
</comment>
<proteinExistence type="predicted"/>
<sequence length="90" mass="10583">MVKIRWEKDALFSWSDFWGSSKFHLRKLRIKCGETQSKVIFNAKEGEFAYLVRGGENAVFVKSKEDKLSRKERQMHRLKTQGTLFGQKEA</sequence>
<reference evidence="1 2" key="1">
    <citation type="submission" date="2021-06" db="EMBL/GenBank/DDBJ databases">
        <authorList>
            <person name="Palmer J.M."/>
        </authorList>
    </citation>
    <scope>NUCLEOTIDE SEQUENCE [LARGE SCALE GENOMIC DNA]</scope>
    <source>
        <strain evidence="1 2">GA_2019</strain>
        <tissue evidence="1">Muscle</tissue>
    </source>
</reference>
<keyword evidence="2" id="KW-1185">Reference proteome</keyword>
<protein>
    <submittedName>
        <fullName evidence="1">Uncharacterized protein</fullName>
    </submittedName>
</protein>
<dbReference type="Proteomes" id="UP001476798">
    <property type="component" value="Unassembled WGS sequence"/>
</dbReference>
<accession>A0ABV0P4G3</accession>
<gene>
    <name evidence="1" type="ORF">GOODEAATRI_015398</name>
</gene>